<accession>A0A6M3JAS0</accession>
<gene>
    <name evidence="1" type="ORF">MM415B00319_0006</name>
</gene>
<name>A0A6M3JAS0_9ZZZZ</name>
<evidence type="ECO:0000313" key="1">
    <source>
        <dbReference type="EMBL" id="QJA66876.1"/>
    </source>
</evidence>
<organism evidence="1">
    <name type="scientific">viral metagenome</name>
    <dbReference type="NCBI Taxonomy" id="1070528"/>
    <lineage>
        <taxon>unclassified sequences</taxon>
        <taxon>metagenomes</taxon>
        <taxon>organismal metagenomes</taxon>
    </lineage>
</organism>
<reference evidence="1" key="1">
    <citation type="submission" date="2020-03" db="EMBL/GenBank/DDBJ databases">
        <title>The deep terrestrial virosphere.</title>
        <authorList>
            <person name="Holmfeldt K."/>
            <person name="Nilsson E."/>
            <person name="Simone D."/>
            <person name="Lopez-Fernandez M."/>
            <person name="Wu X."/>
            <person name="de Brujin I."/>
            <person name="Lundin D."/>
            <person name="Andersson A."/>
            <person name="Bertilsson S."/>
            <person name="Dopson M."/>
        </authorList>
    </citation>
    <scope>NUCLEOTIDE SEQUENCE</scope>
    <source>
        <strain evidence="1">MM415B00319</strain>
    </source>
</reference>
<protein>
    <submittedName>
        <fullName evidence="1">Uncharacterized protein</fullName>
    </submittedName>
</protein>
<proteinExistence type="predicted"/>
<dbReference type="AlphaFoldDB" id="A0A6M3JAS0"/>
<sequence>MNIEKEVENCSWVQINDGRVGMLQYFPMTGKDPVAVNFTPEFYLYSNNEWISISEIVRLFSNNKWMEVNKS</sequence>
<dbReference type="EMBL" id="MT141563">
    <property type="protein sequence ID" value="QJA66876.1"/>
    <property type="molecule type" value="Genomic_DNA"/>
</dbReference>